<dbReference type="RefSeq" id="WP_012938509.1">
    <property type="nucleotide sequence ID" value="NZ_FNOP01000036.1"/>
</dbReference>
<proteinExistence type="predicted"/>
<gene>
    <name evidence="2" type="ORF">SAMN05216495_1361</name>
</gene>
<evidence type="ECO:0000313" key="3">
    <source>
        <dbReference type="Proteomes" id="UP000182379"/>
    </source>
</evidence>
<dbReference type="Proteomes" id="UP000182379">
    <property type="component" value="Unassembled WGS sequence"/>
</dbReference>
<sequence length="51" mass="6154">MSLKEEGTYLATMNLAKRLLAQGLITRKEYRRFKERMEEKYKPKISTIFIE</sequence>
<comment type="caution">
    <text evidence="2">The sequence shown here is derived from an EMBL/GenBank/DDBJ whole genome shotgun (WGS) entry which is preliminary data.</text>
</comment>
<evidence type="ECO:0000259" key="1">
    <source>
        <dbReference type="Pfam" id="PF20612"/>
    </source>
</evidence>
<dbReference type="InterPro" id="IPR046749">
    <property type="entry name" value="SHOCT_2"/>
</dbReference>
<dbReference type="GeneID" id="78335872"/>
<feature type="domain" description="SHOCT-like" evidence="1">
    <location>
        <begin position="3"/>
        <end position="49"/>
    </location>
</feature>
<organism evidence="2 3">
    <name type="scientific">Acidaminococcus fermentans</name>
    <dbReference type="NCBI Taxonomy" id="905"/>
    <lineage>
        <taxon>Bacteria</taxon>
        <taxon>Bacillati</taxon>
        <taxon>Bacillota</taxon>
        <taxon>Negativicutes</taxon>
        <taxon>Acidaminococcales</taxon>
        <taxon>Acidaminococcaceae</taxon>
        <taxon>Acidaminococcus</taxon>
    </lineage>
</organism>
<dbReference type="AlphaFoldDB" id="A0A1H3B9E7"/>
<dbReference type="Pfam" id="PF20612">
    <property type="entry name" value="SHOCT_2"/>
    <property type="match status" value="1"/>
</dbReference>
<accession>A0A1H3B9E7</accession>
<dbReference type="EMBL" id="FNOP01000036">
    <property type="protein sequence ID" value="SDX38650.1"/>
    <property type="molecule type" value="Genomic_DNA"/>
</dbReference>
<protein>
    <recommendedName>
        <fullName evidence="1">SHOCT-like domain-containing protein</fullName>
    </recommendedName>
</protein>
<evidence type="ECO:0000313" key="2">
    <source>
        <dbReference type="EMBL" id="SDX38650.1"/>
    </source>
</evidence>
<reference evidence="2 3" key="1">
    <citation type="submission" date="2016-10" db="EMBL/GenBank/DDBJ databases">
        <authorList>
            <person name="Varghese N."/>
            <person name="Submissions S."/>
        </authorList>
    </citation>
    <scope>NUCLEOTIDE SEQUENCE [LARGE SCALE GENOMIC DNA]</scope>
    <source>
        <strain evidence="2 3">WCC6</strain>
    </source>
</reference>
<name>A0A1H3B9E7_ACIFE</name>